<dbReference type="GO" id="GO:0140297">
    <property type="term" value="F:DNA-binding transcription factor binding"/>
    <property type="evidence" value="ECO:0007669"/>
    <property type="project" value="UniProtKB-ARBA"/>
</dbReference>
<feature type="binding site" evidence="14">
    <location>
        <position position="531"/>
    </location>
    <ligand>
        <name>Zn(2+)</name>
        <dbReference type="ChEBI" id="CHEBI:29105"/>
    </ligand>
</feature>
<dbReference type="GO" id="GO:0000118">
    <property type="term" value="C:histone deacetylase complex"/>
    <property type="evidence" value="ECO:0007669"/>
    <property type="project" value="TreeGrafter"/>
</dbReference>
<dbReference type="PANTHER" id="PTHR10625:SF42">
    <property type="entry name" value="HISTONE DEACETYLASE 7"/>
    <property type="match status" value="1"/>
</dbReference>
<feature type="compositionally biased region" description="Pro residues" evidence="16">
    <location>
        <begin position="362"/>
        <end position="375"/>
    </location>
</feature>
<proteinExistence type="inferred from homology"/>
<dbReference type="InterPro" id="IPR046949">
    <property type="entry name" value="HDAC4/5/7/9"/>
</dbReference>
<dbReference type="InterPro" id="IPR037138">
    <property type="entry name" value="His_deacetylse_dom_sf"/>
</dbReference>
<dbReference type="GO" id="GO:0046872">
    <property type="term" value="F:metal ion binding"/>
    <property type="evidence" value="ECO:0007669"/>
    <property type="project" value="UniProtKB-KW"/>
</dbReference>
<evidence type="ECO:0000256" key="15">
    <source>
        <dbReference type="PIRSR" id="PIRSR037911-3"/>
    </source>
</evidence>
<dbReference type="GO" id="GO:0000122">
    <property type="term" value="P:negative regulation of transcription by RNA polymerase II"/>
    <property type="evidence" value="ECO:0007669"/>
    <property type="project" value="InterPro"/>
</dbReference>
<evidence type="ECO:0000256" key="14">
    <source>
        <dbReference type="PIRSR" id="PIRSR037911-2"/>
    </source>
</evidence>
<dbReference type="EC" id="3.5.1.98" evidence="3 12"/>
<feature type="domain" description="Histone deacetylase" evidence="17">
    <location>
        <begin position="539"/>
        <end position="852"/>
    </location>
</feature>
<dbReference type="Proteomes" id="UP000233080">
    <property type="component" value="Unassembled WGS sequence"/>
</dbReference>
<dbReference type="FunFam" id="3.40.800.20:FF:000002">
    <property type="entry name" value="Histone deacetylase"/>
    <property type="match status" value="1"/>
</dbReference>
<dbReference type="AlphaFoldDB" id="A0A2K5HET7"/>
<comment type="function">
    <text evidence="12">Responsible for the deacetylation of lysine residues on the N-terminal part of the core histones (H2A, H2B, H3 and H4). Histone deacetylation gives a tag for epigenetic repression and plays an important role in transcriptional regulation, cell cycle progression and developmental events.</text>
</comment>
<evidence type="ECO:0000256" key="5">
    <source>
        <dbReference type="ARBA" id="ARBA00022723"/>
    </source>
</evidence>
<reference evidence="18" key="1">
    <citation type="submission" date="2025-08" db="UniProtKB">
        <authorList>
            <consortium name="Ensembl"/>
        </authorList>
    </citation>
    <scope>IDENTIFICATION</scope>
</reference>
<dbReference type="GO" id="GO:0141221">
    <property type="term" value="F:histone deacetylase activity, hydrolytic mechanism"/>
    <property type="evidence" value="ECO:0007669"/>
    <property type="project" value="UniProtKB-EC"/>
</dbReference>
<keyword evidence="5 14" id="KW-0479">Metal-binding</keyword>
<keyword evidence="11" id="KW-0539">Nucleus</keyword>
<dbReference type="InterPro" id="IPR023801">
    <property type="entry name" value="His_deacetylse_dom"/>
</dbReference>
<feature type="region of interest" description="Disordered" evidence="16">
    <location>
        <begin position="175"/>
        <end position="303"/>
    </location>
</feature>
<dbReference type="GO" id="GO:0040029">
    <property type="term" value="P:epigenetic regulation of gene expression"/>
    <property type="evidence" value="ECO:0007669"/>
    <property type="project" value="TreeGrafter"/>
</dbReference>
<feature type="active site" evidence="13">
    <location>
        <position position="668"/>
    </location>
</feature>
<comment type="similarity">
    <text evidence="2 12">Belongs to the histone deacetylase family. HD type 2 subfamily.</text>
</comment>
<evidence type="ECO:0000256" key="6">
    <source>
        <dbReference type="ARBA" id="ARBA00022801"/>
    </source>
</evidence>
<keyword evidence="10 12" id="KW-0804">Transcription</keyword>
<dbReference type="Pfam" id="PF00850">
    <property type="entry name" value="Hist_deacetyl"/>
    <property type="match status" value="1"/>
</dbReference>
<dbReference type="PANTHER" id="PTHR10625">
    <property type="entry name" value="HISTONE DEACETYLASE HDAC1-RELATED"/>
    <property type="match status" value="1"/>
</dbReference>
<dbReference type="Gene3D" id="3.40.800.20">
    <property type="entry name" value="Histone deacetylase domain"/>
    <property type="match status" value="1"/>
</dbReference>
<evidence type="ECO:0000256" key="3">
    <source>
        <dbReference type="ARBA" id="ARBA00012111"/>
    </source>
</evidence>
<evidence type="ECO:0000256" key="9">
    <source>
        <dbReference type="ARBA" id="ARBA00023015"/>
    </source>
</evidence>
<feature type="region of interest" description="Disordered" evidence="16">
    <location>
        <begin position="391"/>
        <end position="414"/>
    </location>
</feature>
<evidence type="ECO:0000313" key="18">
    <source>
        <dbReference type="Ensembl" id="ENSCANP00000002861.1"/>
    </source>
</evidence>
<feature type="compositionally biased region" description="Basic and acidic residues" evidence="16">
    <location>
        <begin position="206"/>
        <end position="220"/>
    </location>
</feature>
<sequence>VSLLSTDGTQVSPGAHYRSPTGTGCPRPCADTPGPQPQPMDLRVGQRPPVEPPPEPTLLALQRPQRLHHHLFLAGLQQQRSVEPMRLSMDTPMPELQVGPQEQELRQLLHKDKSKRSAVASSVVKQKLAEVILKKQQAALERTVHSNSPGIPYRTLEPLETEGAARSMLSSFLPPVPSLPSDPPEHFPLRKTVSEPNLKLRYKPKKSLERRKNPLLRKESAPPSLRRRPAETLGDSSPSSSSTPASGCSSPNDSEHGPNPILGSEADSDRRTHPTLGPRGPILGSPHTPLFLPHGLEPEAGGTLPSRLQPILLLDPSGSHAPLLTVPGLGPLPFHFAQSLMTTERLSGSGLHWPLSRTRSEPLPPSATAPPPPGPMQPRLEQLKTHVQVIKRSAKPSEKPRLRQIPSAEDLETDGQVVDDGLEHRELSHGQPEARGPAPLQQHPQVLLWEQQRLAGRLPRGSTGDTVLLPLAQGGHRPLSRAQSSPAAPASLSAPEPASQARVLSSSETPARTLPFTTGLIYDSVMLKHQCSCGDNSRHPEHAGRIQSIWSRLQERGLRSQCECLRGRKASLEELQSVHSERHVLLYGTNPLSRLKLDNGKLAGLLAQRMFVMLPCGGVGVDTDTIWNELHSSNAARWAAGSVTDLAFKVASRELKNGFAVVRPPGHHADHSTGHSFFFPALSQLQQQSKASKILIVDWDVHHGNGTQQTFYQDPSVLYISLHRHDDGNFFPGSGAVDEVGAGSGEGFNVNVAWTGGLDPPMGDPEYLAAFRTVVMPIAREFSPDLVLVSAGFDAAEGHPAPLGGYHVSAKCFGYMTQQLMNLAGGAVVLALEGGHDLTAICDASEACVAALLGNKVDPLSEEGWKQKPNLNAIRSLEAVIRVHSKYWGCMQRLASCPDSWVPRVPGADKEEVEAVTALASLSVGILAEDRPSEQLVEEEEPMNL</sequence>
<keyword evidence="9 12" id="KW-0805">Transcription regulation</keyword>
<feature type="compositionally biased region" description="Low complexity" evidence="16">
    <location>
        <begin position="480"/>
        <end position="501"/>
    </location>
</feature>
<evidence type="ECO:0000256" key="13">
    <source>
        <dbReference type="PIRSR" id="PIRSR037911-1"/>
    </source>
</evidence>
<dbReference type="Ensembl" id="ENSCANT00000011728.1">
    <property type="protein sequence ID" value="ENSCANP00000002861.1"/>
    <property type="gene ID" value="ENSCANG00000009188.1"/>
</dbReference>
<feature type="compositionally biased region" description="Polar residues" evidence="16">
    <location>
        <begin position="1"/>
        <end position="12"/>
    </location>
</feature>
<keyword evidence="4 12" id="KW-0678">Repressor</keyword>
<feature type="binding site" evidence="14">
    <location>
        <position position="533"/>
    </location>
    <ligand>
        <name>Zn(2+)</name>
        <dbReference type="ChEBI" id="CHEBI:29105"/>
    </ligand>
</feature>
<keyword evidence="19" id="KW-1185">Reference proteome</keyword>
<evidence type="ECO:0000256" key="10">
    <source>
        <dbReference type="ARBA" id="ARBA00023163"/>
    </source>
</evidence>
<feature type="region of interest" description="Disordered" evidence="16">
    <location>
        <begin position="351"/>
        <end position="375"/>
    </location>
</feature>
<reference evidence="18" key="2">
    <citation type="submission" date="2025-09" db="UniProtKB">
        <authorList>
            <consortium name="Ensembl"/>
        </authorList>
    </citation>
    <scope>IDENTIFICATION</scope>
</reference>
<evidence type="ECO:0000256" key="12">
    <source>
        <dbReference type="PIRNR" id="PIRNR037911"/>
    </source>
</evidence>
<feature type="site" description="Contributes to catalysis" evidence="15">
    <location>
        <position position="836"/>
    </location>
</feature>
<comment type="catalytic activity">
    <reaction evidence="12">
        <text>N(6)-acetyl-L-lysyl-[histone] + H2O = L-lysyl-[histone] + acetate</text>
        <dbReference type="Rhea" id="RHEA:58196"/>
        <dbReference type="Rhea" id="RHEA-COMP:9845"/>
        <dbReference type="Rhea" id="RHEA-COMP:11338"/>
        <dbReference type="ChEBI" id="CHEBI:15377"/>
        <dbReference type="ChEBI" id="CHEBI:29969"/>
        <dbReference type="ChEBI" id="CHEBI:30089"/>
        <dbReference type="ChEBI" id="CHEBI:61930"/>
        <dbReference type="EC" id="3.5.1.98"/>
    </reaction>
</comment>
<evidence type="ECO:0000259" key="17">
    <source>
        <dbReference type="Pfam" id="PF00850"/>
    </source>
</evidence>
<keyword evidence="6 12" id="KW-0378">Hydrolase</keyword>
<feature type="binding site" evidence="14">
    <location>
        <position position="616"/>
    </location>
    <ligand>
        <name>Zn(2+)</name>
        <dbReference type="ChEBI" id="CHEBI:29105"/>
    </ligand>
</feature>
<comment type="subcellular location">
    <subcellularLocation>
        <location evidence="1 12">Nucleus</location>
    </subcellularLocation>
</comment>
<keyword evidence="7 14" id="KW-0862">Zinc</keyword>
<dbReference type="SUPFAM" id="SSF52768">
    <property type="entry name" value="Arginase/deacetylase"/>
    <property type="match status" value="1"/>
</dbReference>
<keyword evidence="8 12" id="KW-0156">Chromatin regulator</keyword>
<evidence type="ECO:0000256" key="8">
    <source>
        <dbReference type="ARBA" id="ARBA00022853"/>
    </source>
</evidence>
<evidence type="ECO:0000256" key="7">
    <source>
        <dbReference type="ARBA" id="ARBA00022833"/>
    </source>
</evidence>
<feature type="region of interest" description="Disordered" evidence="16">
    <location>
        <begin position="1"/>
        <end position="55"/>
    </location>
</feature>
<dbReference type="PIRSF" id="PIRSF037911">
    <property type="entry name" value="HDAC_II_euk"/>
    <property type="match status" value="1"/>
</dbReference>
<name>A0A2K5HET7_COLAP</name>
<evidence type="ECO:0000256" key="11">
    <source>
        <dbReference type="ARBA" id="ARBA00023242"/>
    </source>
</evidence>
<feature type="region of interest" description="Disordered" evidence="16">
    <location>
        <begin position="475"/>
        <end position="508"/>
    </location>
</feature>
<evidence type="ECO:0000256" key="2">
    <source>
        <dbReference type="ARBA" id="ARBA00007738"/>
    </source>
</evidence>
<evidence type="ECO:0000256" key="4">
    <source>
        <dbReference type="ARBA" id="ARBA00022491"/>
    </source>
</evidence>
<organism evidence="18 19">
    <name type="scientific">Colobus angolensis palliatus</name>
    <name type="common">Peters' Angolan colobus</name>
    <dbReference type="NCBI Taxonomy" id="336983"/>
    <lineage>
        <taxon>Eukaryota</taxon>
        <taxon>Metazoa</taxon>
        <taxon>Chordata</taxon>
        <taxon>Craniata</taxon>
        <taxon>Vertebrata</taxon>
        <taxon>Euteleostomi</taxon>
        <taxon>Mammalia</taxon>
        <taxon>Eutheria</taxon>
        <taxon>Euarchontoglires</taxon>
        <taxon>Primates</taxon>
        <taxon>Haplorrhini</taxon>
        <taxon>Catarrhini</taxon>
        <taxon>Cercopithecidae</taxon>
        <taxon>Colobinae</taxon>
        <taxon>Colobus</taxon>
    </lineage>
</organism>
<dbReference type="InterPro" id="IPR000286">
    <property type="entry name" value="HDACs"/>
</dbReference>
<protein>
    <recommendedName>
        <fullName evidence="3 12">Histone deacetylase</fullName>
        <ecNumber evidence="3 12">3.5.1.98</ecNumber>
    </recommendedName>
</protein>
<dbReference type="PRINTS" id="PR01270">
    <property type="entry name" value="HDASUPER"/>
</dbReference>
<accession>A0A2K5HET7</accession>
<feature type="binding site" evidence="14">
    <location>
        <position position="539"/>
    </location>
    <ligand>
        <name>Zn(2+)</name>
        <dbReference type="ChEBI" id="CHEBI:29105"/>
    </ligand>
</feature>
<dbReference type="InterPro" id="IPR023696">
    <property type="entry name" value="Ureohydrolase_dom_sf"/>
</dbReference>
<evidence type="ECO:0000256" key="16">
    <source>
        <dbReference type="SAM" id="MobiDB-lite"/>
    </source>
</evidence>
<feature type="compositionally biased region" description="Low complexity" evidence="16">
    <location>
        <begin position="236"/>
        <end position="251"/>
    </location>
</feature>
<evidence type="ECO:0000313" key="19">
    <source>
        <dbReference type="Proteomes" id="UP000233080"/>
    </source>
</evidence>
<evidence type="ECO:0000256" key="1">
    <source>
        <dbReference type="ARBA" id="ARBA00004123"/>
    </source>
</evidence>